<evidence type="ECO:0000256" key="7">
    <source>
        <dbReference type="ARBA" id="ARBA00023136"/>
    </source>
</evidence>
<evidence type="ECO:0000256" key="9">
    <source>
        <dbReference type="SAM" id="Phobius"/>
    </source>
</evidence>
<feature type="region of interest" description="Disordered" evidence="8">
    <location>
        <begin position="1"/>
        <end position="25"/>
    </location>
</feature>
<dbReference type="GO" id="GO:0055085">
    <property type="term" value="P:transmembrane transport"/>
    <property type="evidence" value="ECO:0007669"/>
    <property type="project" value="TreeGrafter"/>
</dbReference>
<keyword evidence="5 9" id="KW-0812">Transmembrane</keyword>
<keyword evidence="4" id="KW-1003">Cell membrane</keyword>
<dbReference type="PANTHER" id="PTHR21716:SF53">
    <property type="entry name" value="PERMEASE PERM-RELATED"/>
    <property type="match status" value="1"/>
</dbReference>
<feature type="transmembrane region" description="Helical" evidence="9">
    <location>
        <begin position="291"/>
        <end position="324"/>
    </location>
</feature>
<feature type="transmembrane region" description="Helical" evidence="9">
    <location>
        <begin position="358"/>
        <end position="381"/>
    </location>
</feature>
<feature type="region of interest" description="Disordered" evidence="8">
    <location>
        <begin position="413"/>
        <end position="440"/>
    </location>
</feature>
<sequence>MSAKDSRTTDEVTSGGTDAGAGAVEVRERPVPGPKEFRAVDTIPPVVQSAAAWTWRLLLIGLGVAASIWLVQTFSPLLIPISVALLFTVLLAPLVKGLQRHLRFPRALASAVAVVGLLAVIFGLVFIAGRSIVTGFADLSNQASEGLNQAIDWLSTGPLELDVQKLDEAIESARTAIEDNLGTILAGAASVTATVTGVLTGTVIALFCTFFFLLDGRAIWTWVVGLLPRQARQQVHQAGRRGLVTLAAYTRTQILVAAVDATGIGVGAAILGLPLALPLGILVFVGSFIPFVGALVTGAIAVLVALVVKGWVTAVIMLVIVLAVQQIEGNVLQPFLMGHAVALHPVAVLLVVTGGTMYAGIVGALFAVPVAAVLNTVILFFHGHDKFPDLGIDDRLTVRPTAEAELRARARALRRGADDGPDYSAAEEDDATEAARKGDL</sequence>
<dbReference type="PANTHER" id="PTHR21716">
    <property type="entry name" value="TRANSMEMBRANE PROTEIN"/>
    <property type="match status" value="1"/>
</dbReference>
<dbReference type="Pfam" id="PF01594">
    <property type="entry name" value="AI-2E_transport"/>
    <property type="match status" value="1"/>
</dbReference>
<evidence type="ECO:0000256" key="2">
    <source>
        <dbReference type="ARBA" id="ARBA00009773"/>
    </source>
</evidence>
<dbReference type="EMBL" id="PDJH01000001">
    <property type="protein sequence ID" value="PFG37535.1"/>
    <property type="molecule type" value="Genomic_DNA"/>
</dbReference>
<feature type="transmembrane region" description="Helical" evidence="9">
    <location>
        <begin position="77"/>
        <end position="95"/>
    </location>
</feature>
<evidence type="ECO:0000313" key="10">
    <source>
        <dbReference type="EMBL" id="PFG37535.1"/>
    </source>
</evidence>
<comment type="caution">
    <text evidence="10">The sequence shown here is derived from an EMBL/GenBank/DDBJ whole genome shotgun (WGS) entry which is preliminary data.</text>
</comment>
<dbReference type="RefSeq" id="WP_245854793.1">
    <property type="nucleotide sequence ID" value="NZ_PDJH01000001.1"/>
</dbReference>
<protein>
    <submittedName>
        <fullName evidence="10">Putative PurR-regulated permease PerM</fullName>
    </submittedName>
</protein>
<keyword evidence="6 9" id="KW-1133">Transmembrane helix</keyword>
<keyword evidence="3" id="KW-0813">Transport</keyword>
<keyword evidence="11" id="KW-1185">Reference proteome</keyword>
<feature type="transmembrane region" description="Helical" evidence="9">
    <location>
        <begin position="184"/>
        <end position="214"/>
    </location>
</feature>
<feature type="compositionally biased region" description="Basic and acidic residues" evidence="8">
    <location>
        <begin position="1"/>
        <end position="10"/>
    </location>
</feature>
<evidence type="ECO:0000256" key="4">
    <source>
        <dbReference type="ARBA" id="ARBA00022475"/>
    </source>
</evidence>
<comment type="subcellular location">
    <subcellularLocation>
        <location evidence="1">Cell membrane</location>
        <topology evidence="1">Multi-pass membrane protein</topology>
    </subcellularLocation>
</comment>
<dbReference type="Proteomes" id="UP000221394">
    <property type="component" value="Unassembled WGS sequence"/>
</dbReference>
<feature type="compositionally biased region" description="Acidic residues" evidence="8">
    <location>
        <begin position="419"/>
        <end position="432"/>
    </location>
</feature>
<dbReference type="AlphaFoldDB" id="A0A2A9EGZ3"/>
<feature type="transmembrane region" description="Helical" evidence="9">
    <location>
        <begin position="107"/>
        <end position="129"/>
    </location>
</feature>
<reference evidence="10 11" key="1">
    <citation type="submission" date="2017-10" db="EMBL/GenBank/DDBJ databases">
        <title>Sequencing the genomes of 1000 actinobacteria strains.</title>
        <authorList>
            <person name="Klenk H.-P."/>
        </authorList>
    </citation>
    <scope>NUCLEOTIDE SEQUENCE [LARGE SCALE GENOMIC DNA]</scope>
    <source>
        <strain evidence="10 11">DSM 21574</strain>
    </source>
</reference>
<evidence type="ECO:0000256" key="1">
    <source>
        <dbReference type="ARBA" id="ARBA00004651"/>
    </source>
</evidence>
<feature type="transmembrane region" description="Helical" evidence="9">
    <location>
        <begin position="331"/>
        <end position="352"/>
    </location>
</feature>
<feature type="transmembrane region" description="Helical" evidence="9">
    <location>
        <begin position="53"/>
        <end position="71"/>
    </location>
</feature>
<dbReference type="GO" id="GO:0005886">
    <property type="term" value="C:plasma membrane"/>
    <property type="evidence" value="ECO:0007669"/>
    <property type="project" value="UniProtKB-SubCell"/>
</dbReference>
<keyword evidence="7 9" id="KW-0472">Membrane</keyword>
<evidence type="ECO:0000256" key="3">
    <source>
        <dbReference type="ARBA" id="ARBA00022448"/>
    </source>
</evidence>
<evidence type="ECO:0000256" key="6">
    <source>
        <dbReference type="ARBA" id="ARBA00022989"/>
    </source>
</evidence>
<name>A0A2A9EGZ3_9MICO</name>
<proteinExistence type="inferred from homology"/>
<evidence type="ECO:0000256" key="8">
    <source>
        <dbReference type="SAM" id="MobiDB-lite"/>
    </source>
</evidence>
<gene>
    <name evidence="10" type="ORF">ATL41_2302</name>
</gene>
<dbReference type="InterPro" id="IPR002549">
    <property type="entry name" value="AI-2E-like"/>
</dbReference>
<organism evidence="10 11">
    <name type="scientific">Flavimobilis soli</name>
    <dbReference type="NCBI Taxonomy" id="442709"/>
    <lineage>
        <taxon>Bacteria</taxon>
        <taxon>Bacillati</taxon>
        <taxon>Actinomycetota</taxon>
        <taxon>Actinomycetes</taxon>
        <taxon>Micrococcales</taxon>
        <taxon>Jonesiaceae</taxon>
        <taxon>Flavimobilis</taxon>
    </lineage>
</organism>
<accession>A0A2A9EGZ3</accession>
<evidence type="ECO:0000256" key="5">
    <source>
        <dbReference type="ARBA" id="ARBA00022692"/>
    </source>
</evidence>
<comment type="similarity">
    <text evidence="2">Belongs to the autoinducer-2 exporter (AI-2E) (TC 2.A.86) family.</text>
</comment>
<evidence type="ECO:0000313" key="11">
    <source>
        <dbReference type="Proteomes" id="UP000221394"/>
    </source>
</evidence>
<feature type="transmembrane region" description="Helical" evidence="9">
    <location>
        <begin position="261"/>
        <end position="285"/>
    </location>
</feature>